<dbReference type="EMBL" id="FYDG01000036">
    <property type="protein sequence ID" value="SNB84434.1"/>
    <property type="molecule type" value="Genomic_DNA"/>
</dbReference>
<evidence type="ECO:0000313" key="2">
    <source>
        <dbReference type="Proteomes" id="UP000198418"/>
    </source>
</evidence>
<evidence type="ECO:0000313" key="1">
    <source>
        <dbReference type="EMBL" id="SNB84434.1"/>
    </source>
</evidence>
<dbReference type="AlphaFoldDB" id="A0A212SFD9"/>
<keyword evidence="2" id="KW-1185">Reference proteome</keyword>
<name>A0A212SFD9_RHOAC</name>
<dbReference type="RefSeq" id="WP_088522644.1">
    <property type="nucleotide sequence ID" value="NZ_FYDG01000036.1"/>
</dbReference>
<protein>
    <submittedName>
        <fullName evidence="1">Uncharacterized protein</fullName>
    </submittedName>
</protein>
<dbReference type="OrthoDB" id="8242073at2"/>
<dbReference type="Proteomes" id="UP000198418">
    <property type="component" value="Unassembled WGS sequence"/>
</dbReference>
<proteinExistence type="predicted"/>
<sequence>MTERTKPICPNCGGDSLVSDAAARWNFETQAWELSCANDDKSCDDCGNETGSPEWIDADRRDPAFHVFKTNGAGYLAAGWWVRCAEGVFGPELERDNADAARWRIEEKRKRLFNCCTNSLAPDWSQFSFFVIGGCKDDPDDPGYTLGLCSDEEAEFWTIYAYREPGDGEAITDCKTKPEAEAAAAELSQFSDLPIGWPSAVEA</sequence>
<accession>A0A212SFD9</accession>
<reference evidence="2" key="1">
    <citation type="submission" date="2017-06" db="EMBL/GenBank/DDBJ databases">
        <authorList>
            <person name="Varghese N."/>
            <person name="Submissions S."/>
        </authorList>
    </citation>
    <scope>NUCLEOTIDE SEQUENCE [LARGE SCALE GENOMIC DNA]</scope>
    <source>
        <strain evidence="2">DSM 137</strain>
    </source>
</reference>
<gene>
    <name evidence="1" type="ORF">SAMN06265338_1363</name>
</gene>
<organism evidence="1 2">
    <name type="scientific">Rhodoblastus acidophilus</name>
    <name type="common">Rhodopseudomonas acidophila</name>
    <dbReference type="NCBI Taxonomy" id="1074"/>
    <lineage>
        <taxon>Bacteria</taxon>
        <taxon>Pseudomonadati</taxon>
        <taxon>Pseudomonadota</taxon>
        <taxon>Alphaproteobacteria</taxon>
        <taxon>Hyphomicrobiales</taxon>
        <taxon>Rhodoblastaceae</taxon>
        <taxon>Rhodoblastus</taxon>
    </lineage>
</organism>